<dbReference type="AlphaFoldDB" id="A0A484LVA2"/>
<gene>
    <name evidence="2" type="ORF">CCAM_LOCUS22229</name>
</gene>
<proteinExistence type="predicted"/>
<keyword evidence="1" id="KW-0812">Transmembrane</keyword>
<keyword evidence="1" id="KW-0472">Membrane</keyword>
<feature type="transmembrane region" description="Helical" evidence="1">
    <location>
        <begin position="104"/>
        <end position="124"/>
    </location>
</feature>
<accession>A0A484LVA2</accession>
<evidence type="ECO:0000313" key="2">
    <source>
        <dbReference type="EMBL" id="VFQ80453.1"/>
    </source>
</evidence>
<evidence type="ECO:0000256" key="1">
    <source>
        <dbReference type="SAM" id="Phobius"/>
    </source>
</evidence>
<reference evidence="2 3" key="1">
    <citation type="submission" date="2018-04" db="EMBL/GenBank/DDBJ databases">
        <authorList>
            <person name="Vogel A."/>
        </authorList>
    </citation>
    <scope>NUCLEOTIDE SEQUENCE [LARGE SCALE GENOMIC DNA]</scope>
</reference>
<feature type="transmembrane region" description="Helical" evidence="1">
    <location>
        <begin position="25"/>
        <end position="45"/>
    </location>
</feature>
<evidence type="ECO:0000313" key="3">
    <source>
        <dbReference type="Proteomes" id="UP000595140"/>
    </source>
</evidence>
<keyword evidence="3" id="KW-1185">Reference proteome</keyword>
<organism evidence="2 3">
    <name type="scientific">Cuscuta campestris</name>
    <dbReference type="NCBI Taxonomy" id="132261"/>
    <lineage>
        <taxon>Eukaryota</taxon>
        <taxon>Viridiplantae</taxon>
        <taxon>Streptophyta</taxon>
        <taxon>Embryophyta</taxon>
        <taxon>Tracheophyta</taxon>
        <taxon>Spermatophyta</taxon>
        <taxon>Magnoliopsida</taxon>
        <taxon>eudicotyledons</taxon>
        <taxon>Gunneridae</taxon>
        <taxon>Pentapetalae</taxon>
        <taxon>asterids</taxon>
        <taxon>lamiids</taxon>
        <taxon>Solanales</taxon>
        <taxon>Convolvulaceae</taxon>
        <taxon>Cuscuteae</taxon>
        <taxon>Cuscuta</taxon>
        <taxon>Cuscuta subgen. Grammica</taxon>
        <taxon>Cuscuta sect. Cleistogrammica</taxon>
    </lineage>
</organism>
<dbReference type="Proteomes" id="UP000595140">
    <property type="component" value="Unassembled WGS sequence"/>
</dbReference>
<dbReference type="EMBL" id="OOIL02002122">
    <property type="protein sequence ID" value="VFQ80453.1"/>
    <property type="molecule type" value="Genomic_DNA"/>
</dbReference>
<name>A0A484LVA2_9ASTE</name>
<keyword evidence="1" id="KW-1133">Transmembrane helix</keyword>
<protein>
    <submittedName>
        <fullName evidence="2">Uncharacterized protein</fullName>
    </submittedName>
</protein>
<sequence>MLVVMMGLAINYKFGETVVEKGTLVFRLLFVLAACLLLGLASFLIRFMDIGGDLKYVLNRKETVREAFTRWLHGLGTDQAAVLGLRAMRLEQALNGIGDFRRGYYLQALFTSLVALFPVLMIMFL</sequence>